<evidence type="ECO:0000313" key="13">
    <source>
        <dbReference type="EMBL" id="MBO1076682.1"/>
    </source>
</evidence>
<keyword evidence="10" id="KW-1133">Transmembrane helix</keyword>
<organism evidence="13 14">
    <name type="scientific">Roseomonas marmotae</name>
    <dbReference type="NCBI Taxonomy" id="2768161"/>
    <lineage>
        <taxon>Bacteria</taxon>
        <taxon>Pseudomonadati</taxon>
        <taxon>Pseudomonadota</taxon>
        <taxon>Alphaproteobacteria</taxon>
        <taxon>Acetobacterales</taxon>
        <taxon>Roseomonadaceae</taxon>
        <taxon>Roseomonas</taxon>
    </lineage>
</organism>
<evidence type="ECO:0000256" key="1">
    <source>
        <dbReference type="ARBA" id="ARBA00002442"/>
    </source>
</evidence>
<keyword evidence="9 12" id="KW-0201">Cytochrome c-type biogenesis</keyword>
<evidence type="ECO:0000256" key="2">
    <source>
        <dbReference type="ARBA" id="ARBA00004377"/>
    </source>
</evidence>
<name>A0ABS3KI51_9PROT</name>
<evidence type="ECO:0000256" key="3">
    <source>
        <dbReference type="ARBA" id="ARBA00008741"/>
    </source>
</evidence>
<keyword evidence="14" id="KW-1185">Reference proteome</keyword>
<accession>A0ABS3KI51</accession>
<keyword evidence="6 12" id="KW-1003">Cell membrane</keyword>
<dbReference type="NCBIfam" id="TIGR03141">
    <property type="entry name" value="cytochro_ccmD"/>
    <property type="match status" value="1"/>
</dbReference>
<proteinExistence type="inferred from homology"/>
<dbReference type="Proteomes" id="UP001518990">
    <property type="component" value="Unassembled WGS sequence"/>
</dbReference>
<dbReference type="EMBL" id="JACTNF010000027">
    <property type="protein sequence ID" value="MBO1076682.1"/>
    <property type="molecule type" value="Genomic_DNA"/>
</dbReference>
<keyword evidence="5 12" id="KW-0813">Transport</keyword>
<evidence type="ECO:0000256" key="9">
    <source>
        <dbReference type="ARBA" id="ARBA00022748"/>
    </source>
</evidence>
<reference evidence="13 14" key="1">
    <citation type="submission" date="2020-09" db="EMBL/GenBank/DDBJ databases">
        <title>Roseomonas.</title>
        <authorList>
            <person name="Zhu W."/>
        </authorList>
    </citation>
    <scope>NUCLEOTIDE SEQUENCE [LARGE SCALE GENOMIC DNA]</scope>
    <source>
        <strain evidence="13 14">1311</strain>
    </source>
</reference>
<evidence type="ECO:0000256" key="8">
    <source>
        <dbReference type="ARBA" id="ARBA00022692"/>
    </source>
</evidence>
<comment type="function">
    <text evidence="1 12">Required for the export of heme to the periplasm for the biogenesis of c-type cytochromes.</text>
</comment>
<dbReference type="RefSeq" id="WP_207449945.1">
    <property type="nucleotide sequence ID" value="NZ_CP061091.1"/>
</dbReference>
<keyword evidence="8" id="KW-0812">Transmembrane</keyword>
<evidence type="ECO:0000256" key="10">
    <source>
        <dbReference type="ARBA" id="ARBA00022989"/>
    </source>
</evidence>
<sequence>MNQHWTYVAAAWGLAALLFGVLLADTLRRQSAARRRLAALEKLRPPGARGRTARPGPA</sequence>
<comment type="subcellular location">
    <subcellularLocation>
        <location evidence="2 12">Cell inner membrane</location>
        <topology evidence="2 12">Single-pass membrane protein</topology>
    </subcellularLocation>
</comment>
<keyword evidence="11" id="KW-0472">Membrane</keyword>
<comment type="caution">
    <text evidence="13">The sequence shown here is derived from an EMBL/GenBank/DDBJ whole genome shotgun (WGS) entry which is preliminary data.</text>
</comment>
<keyword evidence="7 12" id="KW-0997">Cell inner membrane</keyword>
<evidence type="ECO:0000256" key="5">
    <source>
        <dbReference type="ARBA" id="ARBA00022448"/>
    </source>
</evidence>
<gene>
    <name evidence="13" type="primary">ccmD</name>
    <name evidence="13" type="ORF">IAI60_18875</name>
</gene>
<evidence type="ECO:0000256" key="12">
    <source>
        <dbReference type="RuleBase" id="RU363101"/>
    </source>
</evidence>
<evidence type="ECO:0000313" key="14">
    <source>
        <dbReference type="Proteomes" id="UP001518990"/>
    </source>
</evidence>
<evidence type="ECO:0000256" key="7">
    <source>
        <dbReference type="ARBA" id="ARBA00022519"/>
    </source>
</evidence>
<dbReference type="InterPro" id="IPR007078">
    <property type="entry name" value="Haem_export_protD_CcmD"/>
</dbReference>
<evidence type="ECO:0000256" key="11">
    <source>
        <dbReference type="ARBA" id="ARBA00023136"/>
    </source>
</evidence>
<protein>
    <recommendedName>
        <fullName evidence="4 12">Heme exporter protein D</fullName>
    </recommendedName>
</protein>
<dbReference type="Pfam" id="PF04995">
    <property type="entry name" value="CcmD"/>
    <property type="match status" value="1"/>
</dbReference>
<comment type="similarity">
    <text evidence="3 12">Belongs to the CcmD/CycX/HelD family.</text>
</comment>
<evidence type="ECO:0000256" key="6">
    <source>
        <dbReference type="ARBA" id="ARBA00022475"/>
    </source>
</evidence>
<evidence type="ECO:0000256" key="4">
    <source>
        <dbReference type="ARBA" id="ARBA00016461"/>
    </source>
</evidence>